<dbReference type="InterPro" id="IPR001828">
    <property type="entry name" value="ANF_lig-bd_rcpt"/>
</dbReference>
<feature type="transmembrane region" description="Helical" evidence="7">
    <location>
        <begin position="2103"/>
        <end position="2124"/>
    </location>
</feature>
<evidence type="ECO:0000256" key="6">
    <source>
        <dbReference type="ARBA" id="ARBA00023180"/>
    </source>
</evidence>
<proteinExistence type="predicted"/>
<dbReference type="PRINTS" id="PR00248">
    <property type="entry name" value="GPCRMGR"/>
</dbReference>
<evidence type="ECO:0000256" key="5">
    <source>
        <dbReference type="ARBA" id="ARBA00023170"/>
    </source>
</evidence>
<evidence type="ECO:0000313" key="10">
    <source>
        <dbReference type="Proteomes" id="UP000694941"/>
    </source>
</evidence>
<feature type="transmembrane region" description="Helical" evidence="7">
    <location>
        <begin position="2254"/>
        <end position="2273"/>
    </location>
</feature>
<evidence type="ECO:0000256" key="7">
    <source>
        <dbReference type="SAM" id="Phobius"/>
    </source>
</evidence>
<dbReference type="InterPro" id="IPR017978">
    <property type="entry name" value="GPCR_3_C"/>
</dbReference>
<keyword evidence="8" id="KW-0732">Signal</keyword>
<feature type="transmembrane region" description="Helical" evidence="7">
    <location>
        <begin position="2071"/>
        <end position="2091"/>
    </location>
</feature>
<dbReference type="GeneID" id="106458191"/>
<dbReference type="InterPro" id="IPR028082">
    <property type="entry name" value="Peripla_BP_I"/>
</dbReference>
<accession>A0ABM1S8T7</accession>
<feature type="transmembrane region" description="Helical" evidence="7">
    <location>
        <begin position="2226"/>
        <end position="2248"/>
    </location>
</feature>
<dbReference type="RefSeq" id="XP_022240041.1">
    <property type="nucleotide sequence ID" value="XM_022384333.1"/>
</dbReference>
<keyword evidence="4 7" id="KW-0472">Membrane</keyword>
<feature type="signal peptide" evidence="8">
    <location>
        <begin position="1"/>
        <end position="23"/>
    </location>
</feature>
<dbReference type="Pfam" id="PF01094">
    <property type="entry name" value="ANF_receptor"/>
    <property type="match status" value="4"/>
</dbReference>
<dbReference type="Pfam" id="PF00003">
    <property type="entry name" value="7tm_3"/>
    <property type="match status" value="1"/>
</dbReference>
<comment type="subcellular location">
    <subcellularLocation>
        <location evidence="1">Membrane</location>
        <topology evidence="1">Multi-pass membrane protein</topology>
    </subcellularLocation>
</comment>
<sequence>MSLFCYASLSVFALLFIQWSVIGQNPILEECLSQSNYVEVASDADVFIGVLLNIHDQGRGIYGCGKPKIEGVETYGVLQWVVSLLNQNSAVIGGQDVTETFIPGIKVGLKIYDPCGHQGTAIKQLTDWFPELLYRSKSCSTVSNSSELIIGLLDMSGTTKQPYVIESLRDYVIPSISTEFSTAVPPDHLAMTIAEVAHDMEWQEVAVFHADDEHSVEVTRTLGNIATGGKLCIIKSEVISSEQNGKRFETRAYHKLLNIISTILKDNTPIIIIGQGEVVRHLVKAMGDVPQTVSRFQWLFSWVPDTVSLARLQNTLNLKNVFSLAPYPEAIPQLEQYWTKLQDLTITKRQHDRWLLEYFMNIKKCRVPDLVDSAHKHLPLCSNLVFIESPGQVLSRTAHAIPSVHALFTYAYALRKAWEIKCLGKSGVCSALRLMSHQEFVLQYLEPLEFIHSTKNRSPPEISGRKSYGSRPGEIDYLHLGLTVYTYDSTVGVKPQQLVFYDSVQAHVIDKDFKYLPSKCPESGCSHCITVRQGRLENSERESREFFMIGQKADVLIPILLPIHKSGSTPLECNTSINPDAIQDLEAALWILDKINSDPKIVPGIRLGTVVIDTCGSFLKVTQHLSTFLGAQAESSETIDVKSILAVISATSAEESRTIEDILTPLNITSVSTGDRLADNKRSPYSFQIAVPATVRAKATVEVLKHLGWSFISVVHSKDQESVQGFQVFRTEAKKNLICIANQLSPEDVGDSEDEVQKFNKTIRKLLEARANGANVVALWLNKRDYQLFFSAIQKAITEEMIKRNHFIWLKNGIWGEDMDILQNYGNKVVGTLVFKQGQKDHIQEFLTYFRRLKPENNKRNPWFQEYWKQQVGCESKKCNSSLQFTPNPKTIATMQAIVAVAAGFSRLHYEVCQTERGLCPRLLQQTSLRHFLNEYIRYTASARPDEKEKMFMFTKDGVGDIPVEIFNLRKGVGNILAYKKVGEFHDRLSSLDTMVTYGSHGEEVLFENITSECRLKCSHCENLNHNYLVENSANDLYLGATFGVHKSSKNPLVCGKLNPSTGLQHVEAFLWALDQVNNDHRLLPGVTLGAVVFDTCSSREKASQEIFNFLSQSLIGPEPTGQSTIFSEPANQPLLSPEPANAGASSKLPFVKHILGFVVGQQYEIVKPVVDLTVAQKLTTLAPEVISTEFNNLNWYDYLLRLSLPANLIANAIVSIMQVFRWNYISVVYSSEVRQQTDIFHNLKIEAEEQHIQLALTEKAPSSKTSWTVTLRRLKAKKEEGARVVVLLLSDDHLNQLLQALQNSRKEKSGQDGHFVWVSYGNIEGFQHSPRLSLAAICVRPVFHNIPAFQEYFQRLDIRKNSRKPWFREYWEQIFRCRGAACYNRFQSNLQDFPFSQDPGVFNVVASVFALAHGLEETRTSLCPGVSRGFCPDFKESPDLREIIFNSTKLARLDGLKGRIELFTQNNYGTGGLDILNFRQVGLSDYAFVKIGTYTEKKINISQVRSYDSNGRANSLNDVISTCLKNDICGERIVFRLPQEMKMISDNSSYVITSLMSIHQPGETFFSCGSLNLKNFQNLAALTFALEEVNKNVGLNTGKVLGALVLDDCGSTQRAQEKLFRYFEDERENMLRTSGPKTQTVITALTFDHQVALEVLPILQASGIPQVSMSPVLSTVTEESILAIPAYLHLQISAVVALLQKYHWTYVNVIITNDEFGKEALFKFSKIAKRNGICVAQLVNVDVGFNVKQITAELSTFFSDPNVNVIVLLTNETTARKIIWQAAEEANILDRYVWIATESWKADHHLARTLKNTTVNAFVVRLENHNIPEFREFFTNMTLSRHEPFPDAWFEEFWQHHFRCQLISSLVAQHQYPDVCSGQEFFIEENFQQADQVYFTITAVRSIARALRSQLAKRCQPFSNMTDCEGIAGMLLAQEIRKVLKNQETQCEDSRCGSIFGYQILALHSHSEGQYSYRVVGLWKNHKLDLNEKDVTFSYGEVPTSACFENCEKCANDQDLYNYRLVYRPALYTNFKTVWGIIVTALSLLGISLVVICTLYFLMVFPAATGTTVLGFLILFGLLVLYGLNFAFILTPNIYTCGVRRFLMGLAYAIIISGMLVKVMNAWRFMGYKNNRVLKDYSRLTSPTGLLLMVVGLVAIQVVLSTAWLMLRPPEVGVYSQVWRCSPPSTFEDELVISLVYVMLLLALSILFSLLSWKCGDGNKEPRWILLICILKAVVWIVWTVLATQLYPLYRDVTIVVANLVCATIVMLCLYLRKVYLYSKLTRRAREKGVGAQLQLRTKPRSKYGALQKEGISLSFYGSMASLHKIMYGVGPFSRRSFGNAPSDGESSNSTQVQGTDLYPMEMYDGGSQFQPGSGVLTEKEMLALEDNMTITQHQQTLLTNTVL</sequence>
<keyword evidence="5" id="KW-0675">Receptor</keyword>
<dbReference type="RefSeq" id="XP_022240042.1">
    <property type="nucleotide sequence ID" value="XM_022384334.1"/>
</dbReference>
<evidence type="ECO:0000313" key="11">
    <source>
        <dbReference type="RefSeq" id="XP_022240041.1"/>
    </source>
</evidence>
<dbReference type="PANTHER" id="PTHR24060">
    <property type="entry name" value="METABOTROPIC GLUTAMATE RECEPTOR"/>
    <property type="match status" value="1"/>
</dbReference>
<organism evidence="10 12">
    <name type="scientific">Limulus polyphemus</name>
    <name type="common">Atlantic horseshoe crab</name>
    <dbReference type="NCBI Taxonomy" id="6850"/>
    <lineage>
        <taxon>Eukaryota</taxon>
        <taxon>Metazoa</taxon>
        <taxon>Ecdysozoa</taxon>
        <taxon>Arthropoda</taxon>
        <taxon>Chelicerata</taxon>
        <taxon>Merostomata</taxon>
        <taxon>Xiphosura</taxon>
        <taxon>Limulidae</taxon>
        <taxon>Limulus</taxon>
    </lineage>
</organism>
<dbReference type="Proteomes" id="UP000694941">
    <property type="component" value="Unplaced"/>
</dbReference>
<dbReference type="SUPFAM" id="SSF53822">
    <property type="entry name" value="Periplasmic binding protein-like I"/>
    <property type="match status" value="4"/>
</dbReference>
<evidence type="ECO:0000259" key="9">
    <source>
        <dbReference type="PROSITE" id="PS50259"/>
    </source>
</evidence>
<dbReference type="CDD" id="cd13953">
    <property type="entry name" value="7tm_classC_mGluR-like"/>
    <property type="match status" value="1"/>
</dbReference>
<evidence type="ECO:0000256" key="2">
    <source>
        <dbReference type="ARBA" id="ARBA00022692"/>
    </source>
</evidence>
<evidence type="ECO:0000256" key="1">
    <source>
        <dbReference type="ARBA" id="ARBA00004141"/>
    </source>
</evidence>
<keyword evidence="10" id="KW-1185">Reference proteome</keyword>
<feature type="chain" id="PRO_5045023139" evidence="8">
    <location>
        <begin position="24"/>
        <end position="2405"/>
    </location>
</feature>
<dbReference type="Gene3D" id="3.40.50.2300">
    <property type="match status" value="8"/>
</dbReference>
<keyword evidence="6" id="KW-0325">Glycoprotein</keyword>
<evidence type="ECO:0000256" key="8">
    <source>
        <dbReference type="SAM" id="SignalP"/>
    </source>
</evidence>
<reference evidence="11 12" key="1">
    <citation type="submission" date="2025-05" db="UniProtKB">
        <authorList>
            <consortium name="RefSeq"/>
        </authorList>
    </citation>
    <scope>IDENTIFICATION</scope>
    <source>
        <tissue evidence="11 12">Muscle</tissue>
    </source>
</reference>
<gene>
    <name evidence="11 12" type="primary">LOC106458191</name>
</gene>
<feature type="transmembrane region" description="Helical" evidence="7">
    <location>
        <begin position="2145"/>
        <end position="2168"/>
    </location>
</feature>
<feature type="domain" description="G-protein coupled receptors family 3 profile" evidence="9">
    <location>
        <begin position="2071"/>
        <end position="2278"/>
    </location>
</feature>
<keyword evidence="2 7" id="KW-0812">Transmembrane</keyword>
<feature type="transmembrane region" description="Helical" evidence="7">
    <location>
        <begin position="2193"/>
        <end position="2214"/>
    </location>
</feature>
<protein>
    <submittedName>
        <fullName evidence="11 12">Uncharacterized protein LOC106458191 isoform X1</fullName>
    </submittedName>
</protein>
<evidence type="ECO:0000256" key="4">
    <source>
        <dbReference type="ARBA" id="ARBA00023136"/>
    </source>
</evidence>
<dbReference type="InterPro" id="IPR050726">
    <property type="entry name" value="mGluR"/>
</dbReference>
<feature type="transmembrane region" description="Helical" evidence="7">
    <location>
        <begin position="2035"/>
        <end position="2059"/>
    </location>
</feature>
<evidence type="ECO:0000313" key="12">
    <source>
        <dbReference type="RefSeq" id="XP_022240042.1"/>
    </source>
</evidence>
<keyword evidence="3 7" id="KW-1133">Transmembrane helix</keyword>
<dbReference type="InterPro" id="IPR000337">
    <property type="entry name" value="GPCR_3"/>
</dbReference>
<dbReference type="PROSITE" id="PS50259">
    <property type="entry name" value="G_PROTEIN_RECEP_F3_4"/>
    <property type="match status" value="1"/>
</dbReference>
<name>A0ABM1S8T7_LIMPO</name>
<evidence type="ECO:0000256" key="3">
    <source>
        <dbReference type="ARBA" id="ARBA00022989"/>
    </source>
</evidence>